<proteinExistence type="predicted"/>
<keyword evidence="2" id="KW-1185">Reference proteome</keyword>
<dbReference type="HOGENOM" id="CLU_3181656_0_0_11"/>
<reference evidence="1 2" key="1">
    <citation type="journal article" date="2010" name="Stand. Genomic Sci.">
        <title>Complete genome sequence of Cellulomonas flavigena type strain (134).</title>
        <authorList>
            <person name="Abt B."/>
            <person name="Foster B."/>
            <person name="Lapidus A."/>
            <person name="Clum A."/>
            <person name="Sun H."/>
            <person name="Pukall R."/>
            <person name="Lucas S."/>
            <person name="Glavina Del Rio T."/>
            <person name="Nolan M."/>
            <person name="Tice H."/>
            <person name="Cheng J.F."/>
            <person name="Pitluck S."/>
            <person name="Liolios K."/>
            <person name="Ivanova N."/>
            <person name="Mavromatis K."/>
            <person name="Ovchinnikova G."/>
            <person name="Pati A."/>
            <person name="Goodwin L."/>
            <person name="Chen A."/>
            <person name="Palaniappan K."/>
            <person name="Land M."/>
            <person name="Hauser L."/>
            <person name="Chang Y.J."/>
            <person name="Jeffries C.D."/>
            <person name="Rohde M."/>
            <person name="Goker M."/>
            <person name="Woyke T."/>
            <person name="Bristow J."/>
            <person name="Eisen J.A."/>
            <person name="Markowitz V."/>
            <person name="Hugenholtz P."/>
            <person name="Kyrpides N.C."/>
            <person name="Klenk H.P."/>
        </authorList>
    </citation>
    <scope>NUCLEOTIDE SEQUENCE [LARGE SCALE GENOMIC DNA]</scope>
    <source>
        <strain evidence="2">ATCC 482 / DSM 20109 / BCRC 11376 / JCM 18109 / NBRC 3775 / NCIMB 8073 / NRS 134</strain>
    </source>
</reference>
<name>D5ULW2_CELFN</name>
<dbReference type="Proteomes" id="UP000000849">
    <property type="component" value="Chromosome"/>
</dbReference>
<dbReference type="STRING" id="446466.Cfla_3186"/>
<sequence length="46" mass="4591">MRRTVGVLVAAGLLVVGLAPGASAMNKTDLIEAVSSEAELRPAKAG</sequence>
<accession>D5ULW2</accession>
<evidence type="ECO:0000313" key="2">
    <source>
        <dbReference type="Proteomes" id="UP000000849"/>
    </source>
</evidence>
<organism evidence="1 2">
    <name type="scientific">Cellulomonas flavigena (strain ATCC 482 / DSM 20109 / BCRC 11376 / JCM 18109 / NBRC 3775 / NCIMB 8073 / NRS 134)</name>
    <dbReference type="NCBI Taxonomy" id="446466"/>
    <lineage>
        <taxon>Bacteria</taxon>
        <taxon>Bacillati</taxon>
        <taxon>Actinomycetota</taxon>
        <taxon>Actinomycetes</taxon>
        <taxon>Micrococcales</taxon>
        <taxon>Cellulomonadaceae</taxon>
        <taxon>Cellulomonas</taxon>
    </lineage>
</organism>
<dbReference type="EMBL" id="CP001964">
    <property type="protein sequence ID" value="ADG76068.1"/>
    <property type="molecule type" value="Genomic_DNA"/>
</dbReference>
<dbReference type="RefSeq" id="WP_013118399.1">
    <property type="nucleotide sequence ID" value="NC_014151.1"/>
</dbReference>
<gene>
    <name evidence="1" type="ordered locus">Cfla_3186</name>
</gene>
<evidence type="ECO:0000313" key="1">
    <source>
        <dbReference type="EMBL" id="ADG76068.1"/>
    </source>
</evidence>
<dbReference type="AlphaFoldDB" id="D5ULW2"/>
<dbReference type="KEGG" id="cfl:Cfla_3186"/>
<protein>
    <submittedName>
        <fullName evidence="1">Uncharacterized protein</fullName>
    </submittedName>
</protein>